<dbReference type="InterPro" id="IPR001509">
    <property type="entry name" value="Epimerase_deHydtase"/>
</dbReference>
<comment type="caution">
    <text evidence="2">The sequence shown here is derived from an EMBL/GenBank/DDBJ whole genome shotgun (WGS) entry which is preliminary data.</text>
</comment>
<name>A0ABW9XQJ0_9BACL</name>
<reference evidence="2 3" key="1">
    <citation type="submission" date="2020-01" db="EMBL/GenBank/DDBJ databases">
        <title>Paenibacillus soybeanensis sp. nov. isolated from the nodules of soybean (Glycine max(L.) Merr).</title>
        <authorList>
            <person name="Wang H."/>
        </authorList>
    </citation>
    <scope>NUCLEOTIDE SEQUENCE [LARGE SCALE GENOMIC DNA]</scope>
    <source>
        <strain evidence="2 3">T1</strain>
    </source>
</reference>
<keyword evidence="3" id="KW-1185">Reference proteome</keyword>
<dbReference type="Gene3D" id="3.40.50.720">
    <property type="entry name" value="NAD(P)-binding Rossmann-like Domain"/>
    <property type="match status" value="2"/>
</dbReference>
<dbReference type="PANTHER" id="PTHR48079:SF9">
    <property type="entry name" value="PUTATIVE-RELATED"/>
    <property type="match status" value="1"/>
</dbReference>
<evidence type="ECO:0000313" key="2">
    <source>
        <dbReference type="EMBL" id="NBD24913.1"/>
    </source>
</evidence>
<dbReference type="SUPFAM" id="SSF51735">
    <property type="entry name" value="NAD(P)-binding Rossmann-fold domains"/>
    <property type="match status" value="1"/>
</dbReference>
<dbReference type="RefSeq" id="WP_161743718.1">
    <property type="nucleotide sequence ID" value="NZ_JAAAMV010000009.1"/>
</dbReference>
<accession>A0ABW9XQJ0</accession>
<sequence>MHVFVTGATGYIGSAVVRELIGAGYSVTGLCRSEEKAAGLREAGAEPAYGTLDDLDTLRRAAAAADGVIHLAFTNDFSDFEGALALDLQAVEAMGAALEGSGKPFITTAHANGHAVDRAVLAWAERGTRSSIVSLAPSVHGEGDKGFVPMMIDIAREKGFAAYVGDGSNRWPAIHRLDAAVLYRLALESAPTGSRLLGAGDEGIPLREIAAVIGQHLNVPALSISPEEAAAHFGFLGPIAALDITSLYDTAQASLATRELLGWKAIHPGLIADLEAGHYFASNRSIFR</sequence>
<gene>
    <name evidence="2" type="ORF">GT019_13595</name>
</gene>
<proteinExistence type="predicted"/>
<organism evidence="2 3">
    <name type="scientific">Paenibacillus glycinis</name>
    <dbReference type="NCBI Taxonomy" id="2697035"/>
    <lineage>
        <taxon>Bacteria</taxon>
        <taxon>Bacillati</taxon>
        <taxon>Bacillota</taxon>
        <taxon>Bacilli</taxon>
        <taxon>Bacillales</taxon>
        <taxon>Paenibacillaceae</taxon>
        <taxon>Paenibacillus</taxon>
    </lineage>
</organism>
<feature type="domain" description="NAD-dependent epimerase/dehydratase" evidence="1">
    <location>
        <begin position="3"/>
        <end position="74"/>
    </location>
</feature>
<dbReference type="PANTHER" id="PTHR48079">
    <property type="entry name" value="PROTEIN YEEZ"/>
    <property type="match status" value="1"/>
</dbReference>
<dbReference type="Pfam" id="PF01370">
    <property type="entry name" value="Epimerase"/>
    <property type="match status" value="1"/>
</dbReference>
<dbReference type="EMBL" id="JAAAMV010000009">
    <property type="protein sequence ID" value="NBD24913.1"/>
    <property type="molecule type" value="Genomic_DNA"/>
</dbReference>
<evidence type="ECO:0000313" key="3">
    <source>
        <dbReference type="Proteomes" id="UP000665561"/>
    </source>
</evidence>
<protein>
    <submittedName>
        <fullName evidence="2">NAD-dependent epimerase/dehydratase family protein</fullName>
    </submittedName>
</protein>
<dbReference type="Proteomes" id="UP000665561">
    <property type="component" value="Unassembled WGS sequence"/>
</dbReference>
<dbReference type="InterPro" id="IPR036291">
    <property type="entry name" value="NAD(P)-bd_dom_sf"/>
</dbReference>
<dbReference type="CDD" id="cd05262">
    <property type="entry name" value="SDR_a7"/>
    <property type="match status" value="1"/>
</dbReference>
<evidence type="ECO:0000259" key="1">
    <source>
        <dbReference type="Pfam" id="PF01370"/>
    </source>
</evidence>
<dbReference type="InterPro" id="IPR051783">
    <property type="entry name" value="NAD(P)-dependent_oxidoreduct"/>
</dbReference>